<reference evidence="1" key="2">
    <citation type="journal article" date="2015" name="Fish Shellfish Immunol.">
        <title>Early steps in the European eel (Anguilla anguilla)-Vibrio vulnificus interaction in the gills: Role of the RtxA13 toxin.</title>
        <authorList>
            <person name="Callol A."/>
            <person name="Pajuelo D."/>
            <person name="Ebbesson L."/>
            <person name="Teles M."/>
            <person name="MacKenzie S."/>
            <person name="Amaro C."/>
        </authorList>
    </citation>
    <scope>NUCLEOTIDE SEQUENCE</scope>
</reference>
<evidence type="ECO:0000313" key="1">
    <source>
        <dbReference type="EMBL" id="JAH98281.1"/>
    </source>
</evidence>
<dbReference type="EMBL" id="GBXM01010296">
    <property type="protein sequence ID" value="JAH98281.1"/>
    <property type="molecule type" value="Transcribed_RNA"/>
</dbReference>
<sequence>MKCMNANHARRPLCLCVKWGFDRAAAASFTLAKGREVEHYCQLKEAVLDVGTIFWKHTDTGGLGRISVELLGLDAVGPLDLTPPSPLLRTSLF</sequence>
<proteinExistence type="predicted"/>
<reference evidence="1" key="1">
    <citation type="submission" date="2014-11" db="EMBL/GenBank/DDBJ databases">
        <authorList>
            <person name="Amaro Gonzalez C."/>
        </authorList>
    </citation>
    <scope>NUCLEOTIDE SEQUENCE</scope>
</reference>
<protein>
    <submittedName>
        <fullName evidence="1">Uncharacterized protein</fullName>
    </submittedName>
</protein>
<dbReference type="AlphaFoldDB" id="A0A0E9X778"/>
<name>A0A0E9X778_ANGAN</name>
<accession>A0A0E9X778</accession>
<organism evidence="1">
    <name type="scientific">Anguilla anguilla</name>
    <name type="common">European freshwater eel</name>
    <name type="synonym">Muraena anguilla</name>
    <dbReference type="NCBI Taxonomy" id="7936"/>
    <lineage>
        <taxon>Eukaryota</taxon>
        <taxon>Metazoa</taxon>
        <taxon>Chordata</taxon>
        <taxon>Craniata</taxon>
        <taxon>Vertebrata</taxon>
        <taxon>Euteleostomi</taxon>
        <taxon>Actinopterygii</taxon>
        <taxon>Neopterygii</taxon>
        <taxon>Teleostei</taxon>
        <taxon>Anguilliformes</taxon>
        <taxon>Anguillidae</taxon>
        <taxon>Anguilla</taxon>
    </lineage>
</organism>